<sequence>MILESLGCAKIAGELAALMQQKVTGTWLVVAQECTRSSQPPDPGPQPLRSRPPGRPNQSSGKDRLTRTSDSASPTVGQGQAPPCRPCSGERQWRFYLVMGRLVYITESVHRVRRWSRALRQHCPKFVVDPKDVAQGEPWEFQLLKPGMDQHLLSPTHAKALIRTSSLEALFNLASYAKISTHWHPLPLESLQIPSNIALSALDVAQVFQKAEQLWEQWEQLGLHYISPDFSPVLSHPTQLKQQVSSQSFLTLNTLFNGENTIWDLAIERKQSIVGVTRTLHHFVEQGKISLQTVSDWPSPLEQWRIVRAAVAPKKPLIACIDDSPLVSEVLARILQPAGYDTIAIQDPMQGVAILSEKKPDFIFLDLVMPQTNGYNLCNFLRQSNLFRETPIVILTSQDGIIDRTRAKLNGASDFLSKPPEADKVLQMVEKYLKCSELPNPLPDMGFPALA</sequence>
<evidence type="ECO:0000313" key="6">
    <source>
        <dbReference type="Proteomes" id="UP000664844"/>
    </source>
</evidence>
<dbReference type="EMBL" id="JAFLQW010000596">
    <property type="protein sequence ID" value="MBO0351843.1"/>
    <property type="molecule type" value="Genomic_DNA"/>
</dbReference>
<dbReference type="PANTHER" id="PTHR44591">
    <property type="entry name" value="STRESS RESPONSE REGULATOR PROTEIN 1"/>
    <property type="match status" value="1"/>
</dbReference>
<proteinExistence type="predicted"/>
<dbReference type="RefSeq" id="WP_207090273.1">
    <property type="nucleotide sequence ID" value="NZ_JAFLQW010000596.1"/>
</dbReference>
<organism evidence="5 6">
    <name type="scientific">Phormidium pseudopriestleyi FRX01</name>
    <dbReference type="NCBI Taxonomy" id="1759528"/>
    <lineage>
        <taxon>Bacteria</taxon>
        <taxon>Bacillati</taxon>
        <taxon>Cyanobacteriota</taxon>
        <taxon>Cyanophyceae</taxon>
        <taxon>Oscillatoriophycideae</taxon>
        <taxon>Oscillatoriales</taxon>
        <taxon>Oscillatoriaceae</taxon>
        <taxon>Phormidium</taxon>
    </lineage>
</organism>
<feature type="compositionally biased region" description="Polar residues" evidence="3">
    <location>
        <begin position="68"/>
        <end position="78"/>
    </location>
</feature>
<accession>A0ABS3FXH9</accession>
<dbReference type="InterPro" id="IPR011006">
    <property type="entry name" value="CheY-like_superfamily"/>
</dbReference>
<feature type="modified residue" description="4-aspartylphosphate" evidence="2">
    <location>
        <position position="366"/>
    </location>
</feature>
<keyword evidence="6" id="KW-1185">Reference proteome</keyword>
<comment type="caution">
    <text evidence="5">The sequence shown here is derived from an EMBL/GenBank/DDBJ whole genome shotgun (WGS) entry which is preliminary data.</text>
</comment>
<dbReference type="Proteomes" id="UP000664844">
    <property type="component" value="Unassembled WGS sequence"/>
</dbReference>
<evidence type="ECO:0000259" key="4">
    <source>
        <dbReference type="PROSITE" id="PS50110"/>
    </source>
</evidence>
<gene>
    <name evidence="5" type="ORF">J0895_22730</name>
</gene>
<reference evidence="5 6" key="1">
    <citation type="submission" date="2021-03" db="EMBL/GenBank/DDBJ databases">
        <title>Metabolic Capacity of the Antarctic Cyanobacterium Phormidium pseudopriestleyi that Sustains Oxygenic Photosynthesis in the Presence of Hydrogen Sulfide.</title>
        <authorList>
            <person name="Lumian J.E."/>
            <person name="Jungblut A.D."/>
            <person name="Dillon M.L."/>
            <person name="Hawes I."/>
            <person name="Doran P.T."/>
            <person name="Mackey T.J."/>
            <person name="Dick G.J."/>
            <person name="Grettenberger C.L."/>
            <person name="Sumner D.Y."/>
        </authorList>
    </citation>
    <scope>NUCLEOTIDE SEQUENCE [LARGE SCALE GENOMIC DNA]</scope>
    <source>
        <strain evidence="5 6">FRX01</strain>
    </source>
</reference>
<keyword evidence="1 2" id="KW-0597">Phosphoprotein</keyword>
<protein>
    <submittedName>
        <fullName evidence="5">Response regulator</fullName>
    </submittedName>
</protein>
<evidence type="ECO:0000256" key="2">
    <source>
        <dbReference type="PROSITE-ProRule" id="PRU00169"/>
    </source>
</evidence>
<dbReference type="PANTHER" id="PTHR44591:SF23">
    <property type="entry name" value="CHEY SUBFAMILY"/>
    <property type="match status" value="1"/>
</dbReference>
<dbReference type="InterPro" id="IPR050595">
    <property type="entry name" value="Bact_response_regulator"/>
</dbReference>
<dbReference type="SMART" id="SM00448">
    <property type="entry name" value="REC"/>
    <property type="match status" value="1"/>
</dbReference>
<feature type="domain" description="Response regulatory" evidence="4">
    <location>
        <begin position="317"/>
        <end position="433"/>
    </location>
</feature>
<evidence type="ECO:0000256" key="1">
    <source>
        <dbReference type="ARBA" id="ARBA00022553"/>
    </source>
</evidence>
<dbReference type="PROSITE" id="PS50110">
    <property type="entry name" value="RESPONSE_REGULATORY"/>
    <property type="match status" value="1"/>
</dbReference>
<dbReference type="SUPFAM" id="SSF52172">
    <property type="entry name" value="CheY-like"/>
    <property type="match status" value="1"/>
</dbReference>
<evidence type="ECO:0000313" key="5">
    <source>
        <dbReference type="EMBL" id="MBO0351843.1"/>
    </source>
</evidence>
<dbReference type="InterPro" id="IPR001789">
    <property type="entry name" value="Sig_transdc_resp-reg_receiver"/>
</dbReference>
<feature type="region of interest" description="Disordered" evidence="3">
    <location>
        <begin position="34"/>
        <end position="85"/>
    </location>
</feature>
<evidence type="ECO:0000256" key="3">
    <source>
        <dbReference type="SAM" id="MobiDB-lite"/>
    </source>
</evidence>
<dbReference type="Pfam" id="PF00072">
    <property type="entry name" value="Response_reg"/>
    <property type="match status" value="1"/>
</dbReference>
<dbReference type="Gene3D" id="3.40.50.2300">
    <property type="match status" value="1"/>
</dbReference>
<name>A0ABS3FXH9_9CYAN</name>